<dbReference type="PROSITE" id="PS50045">
    <property type="entry name" value="SIGMA54_INTERACT_4"/>
    <property type="match status" value="1"/>
</dbReference>
<accession>A0ABS4GDY7</accession>
<dbReference type="InterPro" id="IPR003593">
    <property type="entry name" value="AAA+_ATPase"/>
</dbReference>
<evidence type="ECO:0000256" key="2">
    <source>
        <dbReference type="ARBA" id="ARBA00022840"/>
    </source>
</evidence>
<protein>
    <submittedName>
        <fullName evidence="7">Transcriptional regulator with PAS, ATPase and Fis domain</fullName>
    </submittedName>
</protein>
<keyword evidence="3" id="KW-0805">Transcription regulation</keyword>
<dbReference type="InterPro" id="IPR035965">
    <property type="entry name" value="PAS-like_dom_sf"/>
</dbReference>
<dbReference type="SUPFAM" id="SSF52540">
    <property type="entry name" value="P-loop containing nucleoside triphosphate hydrolases"/>
    <property type="match status" value="1"/>
</dbReference>
<dbReference type="Gene3D" id="3.40.50.300">
    <property type="entry name" value="P-loop containing nucleotide triphosphate hydrolases"/>
    <property type="match status" value="1"/>
</dbReference>
<dbReference type="Gene3D" id="3.30.450.40">
    <property type="match status" value="1"/>
</dbReference>
<dbReference type="Gene3D" id="3.30.450.20">
    <property type="entry name" value="PAS domain"/>
    <property type="match status" value="1"/>
</dbReference>
<dbReference type="PANTHER" id="PTHR32071:SF57">
    <property type="entry name" value="C4-DICARBOXYLATE TRANSPORT TRANSCRIPTIONAL REGULATORY PROTEIN DCTD"/>
    <property type="match status" value="1"/>
</dbReference>
<evidence type="ECO:0000259" key="6">
    <source>
        <dbReference type="PROSITE" id="PS50113"/>
    </source>
</evidence>
<dbReference type="Pfam" id="PF25601">
    <property type="entry name" value="AAA_lid_14"/>
    <property type="match status" value="1"/>
</dbReference>
<evidence type="ECO:0000313" key="8">
    <source>
        <dbReference type="Proteomes" id="UP001519342"/>
    </source>
</evidence>
<evidence type="ECO:0000256" key="1">
    <source>
        <dbReference type="ARBA" id="ARBA00022741"/>
    </source>
</evidence>
<dbReference type="InterPro" id="IPR027417">
    <property type="entry name" value="P-loop_NTPase"/>
</dbReference>
<dbReference type="Pfam" id="PF02954">
    <property type="entry name" value="HTH_8"/>
    <property type="match status" value="1"/>
</dbReference>
<dbReference type="InterPro" id="IPR000014">
    <property type="entry name" value="PAS"/>
</dbReference>
<dbReference type="Gene3D" id="1.10.10.60">
    <property type="entry name" value="Homeodomain-like"/>
    <property type="match status" value="1"/>
</dbReference>
<dbReference type="InterPro" id="IPR025943">
    <property type="entry name" value="Sigma_54_int_dom_ATP-bd_2"/>
</dbReference>
<dbReference type="Pfam" id="PF00989">
    <property type="entry name" value="PAS"/>
    <property type="match status" value="1"/>
</dbReference>
<dbReference type="PROSITE" id="PS00676">
    <property type="entry name" value="SIGMA54_INTERACT_2"/>
    <property type="match status" value="1"/>
</dbReference>
<dbReference type="InterPro" id="IPR000700">
    <property type="entry name" value="PAS-assoc_C"/>
</dbReference>
<feature type="domain" description="PAC" evidence="6">
    <location>
        <begin position="287"/>
        <end position="338"/>
    </location>
</feature>
<dbReference type="InterPro" id="IPR058031">
    <property type="entry name" value="AAA_lid_NorR"/>
</dbReference>
<proteinExistence type="predicted"/>
<feature type="domain" description="Sigma-54 factor interaction" evidence="5">
    <location>
        <begin position="348"/>
        <end position="577"/>
    </location>
</feature>
<evidence type="ECO:0000256" key="3">
    <source>
        <dbReference type="ARBA" id="ARBA00023015"/>
    </source>
</evidence>
<dbReference type="PRINTS" id="PR01590">
    <property type="entry name" value="HTHFIS"/>
</dbReference>
<dbReference type="SUPFAM" id="SSF46689">
    <property type="entry name" value="Homeodomain-like"/>
    <property type="match status" value="1"/>
</dbReference>
<reference evidence="7 8" key="1">
    <citation type="submission" date="2021-03" db="EMBL/GenBank/DDBJ databases">
        <title>Genomic Encyclopedia of Type Strains, Phase IV (KMG-IV): sequencing the most valuable type-strain genomes for metagenomic binning, comparative biology and taxonomic classification.</title>
        <authorList>
            <person name="Goeker M."/>
        </authorList>
    </citation>
    <scope>NUCLEOTIDE SEQUENCE [LARGE SCALE GENOMIC DNA]</scope>
    <source>
        <strain evidence="7 8">DSM 24004</strain>
    </source>
</reference>
<dbReference type="PANTHER" id="PTHR32071">
    <property type="entry name" value="TRANSCRIPTIONAL REGULATORY PROTEIN"/>
    <property type="match status" value="1"/>
</dbReference>
<dbReference type="Gene3D" id="1.10.8.60">
    <property type="match status" value="1"/>
</dbReference>
<keyword evidence="8" id="KW-1185">Reference proteome</keyword>
<gene>
    <name evidence="7" type="ORF">J2Z76_001777</name>
</gene>
<dbReference type="CDD" id="cd00009">
    <property type="entry name" value="AAA"/>
    <property type="match status" value="1"/>
</dbReference>
<dbReference type="InterPro" id="IPR002078">
    <property type="entry name" value="Sigma_54_int"/>
</dbReference>
<keyword evidence="2" id="KW-0067">ATP-binding</keyword>
<dbReference type="InterPro" id="IPR002197">
    <property type="entry name" value="HTH_Fis"/>
</dbReference>
<dbReference type="SMART" id="SM00382">
    <property type="entry name" value="AAA"/>
    <property type="match status" value="1"/>
</dbReference>
<keyword evidence="1" id="KW-0547">Nucleotide-binding</keyword>
<sequence>MMLSTVMEYDRMKKTWLNFHASGIVDDNLSEKIVDSWLKSREMGVDPIEVDLERNSYTDEQLEVFLNKNESIIKIAEPVLEELFCQFSNENLIVTLVDEKFCVLSVQQAKESSMETIFKDLIKPGICFGENIVGTTAFSLCKKTGQIEVVSGYEHYCKEYSNLICVAAPIYDEDKIIAYIGTVSVLKNTSENLKIVLSIMSKMISNSIKRLKVEGELVKKTYLHSLIVDATSEGMLTVDNNGIITFINPAGMRILNVDRSVIGKHITEGVDFEPTILHVLETQEGYTDREFRLESKSGIIHFVKTAIPMRDDKGEMIGVLDIFRSINEVKYMINKMTGAQAKYTIENIVGESSEIQEIKKMIKLAGMNESVVLLQGEIGTGKELIARAIHTYGLRSEGPFIDINCTALPRNSIEGELFGYEEGSFTGTSKGGYPGKFEMANGGTLLLDEITDMPLDIQSKLLRVLRRKSVVRIGGFKEIPIDVRTIVTTNKDLQQMIKEKNFIEDLYYQISVIDIKVPPLRERGYDIELIANHMLEQYNLVNGTQKIISEEVLKIFQTWDWQGNVRELESSIECAYYLCEGNIIEVEHLQNKFNKDVMDSMDCSMLTIRQAEINAVKRALDYANGNVSKAAKLLDIGRNTLYQKIRNYGLEYDGIYKNNKIC</sequence>
<dbReference type="InterPro" id="IPR013767">
    <property type="entry name" value="PAS_fold"/>
</dbReference>
<dbReference type="InterPro" id="IPR029016">
    <property type="entry name" value="GAF-like_dom_sf"/>
</dbReference>
<comment type="caution">
    <text evidence="7">The sequence shown here is derived from an EMBL/GenBank/DDBJ whole genome shotgun (WGS) entry which is preliminary data.</text>
</comment>
<evidence type="ECO:0000256" key="4">
    <source>
        <dbReference type="ARBA" id="ARBA00023163"/>
    </source>
</evidence>
<keyword evidence="4" id="KW-0804">Transcription</keyword>
<evidence type="ECO:0000259" key="5">
    <source>
        <dbReference type="PROSITE" id="PS50045"/>
    </source>
</evidence>
<dbReference type="SUPFAM" id="SSF55785">
    <property type="entry name" value="PYP-like sensor domain (PAS domain)"/>
    <property type="match status" value="1"/>
</dbReference>
<dbReference type="CDD" id="cd00130">
    <property type="entry name" value="PAS"/>
    <property type="match status" value="1"/>
</dbReference>
<organism evidence="7 8">
    <name type="scientific">Sedimentibacter acidaminivorans</name>
    <dbReference type="NCBI Taxonomy" id="913099"/>
    <lineage>
        <taxon>Bacteria</taxon>
        <taxon>Bacillati</taxon>
        <taxon>Bacillota</taxon>
        <taxon>Tissierellia</taxon>
        <taxon>Sedimentibacter</taxon>
    </lineage>
</organism>
<evidence type="ECO:0000313" key="7">
    <source>
        <dbReference type="EMBL" id="MBP1925916.1"/>
    </source>
</evidence>
<dbReference type="PROSITE" id="PS50113">
    <property type="entry name" value="PAC"/>
    <property type="match status" value="1"/>
</dbReference>
<dbReference type="Pfam" id="PF00158">
    <property type="entry name" value="Sigma54_activat"/>
    <property type="match status" value="1"/>
</dbReference>
<name>A0ABS4GDY7_9FIRM</name>
<dbReference type="EMBL" id="JAGGKS010000004">
    <property type="protein sequence ID" value="MBP1925916.1"/>
    <property type="molecule type" value="Genomic_DNA"/>
</dbReference>
<dbReference type="InterPro" id="IPR009057">
    <property type="entry name" value="Homeodomain-like_sf"/>
</dbReference>
<dbReference type="Proteomes" id="UP001519342">
    <property type="component" value="Unassembled WGS sequence"/>
</dbReference>